<evidence type="ECO:0000256" key="1">
    <source>
        <dbReference type="ARBA" id="ARBA00004196"/>
    </source>
</evidence>
<dbReference type="Proteomes" id="UP000190962">
    <property type="component" value="Unassembled WGS sequence"/>
</dbReference>
<sequence length="419" mass="46438">MKIIILLLLFFLPLSVFAEERLVELQDGTEIPVEHVAAAGERVMLWLPSEFGMSPRQLAVAQGLAESGIEVWMPDLHSGYFIPQGRYSLNALPPEVLLELMQEAQSTSKKQLYVFVSGRMAPKTLEAIRLWQMSGVQKEQLGGAILVSPKLYVGTPQGGEEAVFIPVARATNAPVYLFQPANTAQHWRINSVVSALEEGGAQVYLHQLKGVADGFHLRPLDDTEPQEIELTSRLPAMLNKAIQLLSVTPVNYASVPVLPELSAPVKQAASSTLLKPYVGEQPELALKLADMQGNQFDLAQLKNKVVVLNFWATWCPPCVEEIPSLERLRELMQADGLEVVSIDVGESTADIQAFLKDKPVDFPVLLDPEAEAFKSWNGYAFPTTFVLDREHKIQYAVFGAFEWDADEVVEMLRQLTESS</sequence>
<dbReference type="InterPro" id="IPR017937">
    <property type="entry name" value="Thioredoxin_CS"/>
</dbReference>
<reference evidence="5 7" key="1">
    <citation type="journal article" date="2014" name="BMC Genomics">
        <title>The genome of the intracellular bacterium of the coastal bivalve, Solemya velum: a blueprint for thriving in and out of symbiosis.</title>
        <authorList>
            <person name="Dmytrenko O."/>
            <person name="Russell S.L."/>
            <person name="Loo W.T."/>
            <person name="Fontanez K.M."/>
            <person name="Liao L."/>
            <person name="Roeselers G."/>
            <person name="Sharma R."/>
            <person name="Stewart F.J."/>
            <person name="Newton I.L."/>
            <person name="Woyke T."/>
            <person name="Wu D."/>
            <person name="Lang J.M."/>
            <person name="Eisen J.A."/>
            <person name="Cavanaugh C.M."/>
        </authorList>
    </citation>
    <scope>NUCLEOTIDE SEQUENCE [LARGE SCALE GENOMIC DNA]</scope>
    <source>
        <strain evidence="5 7">WH</strain>
    </source>
</reference>
<evidence type="ECO:0000313" key="7">
    <source>
        <dbReference type="Proteomes" id="UP000030856"/>
    </source>
</evidence>
<dbReference type="InterPro" id="IPR050553">
    <property type="entry name" value="Thioredoxin_ResA/DsbE_sf"/>
</dbReference>
<dbReference type="STRING" id="2340.JV46_16620"/>
<dbReference type="PROSITE" id="PS51352">
    <property type="entry name" value="THIOREDOXIN_2"/>
    <property type="match status" value="1"/>
</dbReference>
<dbReference type="InterPro" id="IPR013766">
    <property type="entry name" value="Thioredoxin_domain"/>
</dbReference>
<dbReference type="Pfam" id="PF08534">
    <property type="entry name" value="Redoxin"/>
    <property type="match status" value="1"/>
</dbReference>
<name>A0A0B0HET6_SOVGS</name>
<dbReference type="SUPFAM" id="SSF52833">
    <property type="entry name" value="Thioredoxin-like"/>
    <property type="match status" value="1"/>
</dbReference>
<protein>
    <submittedName>
        <fullName evidence="5">Peroxiredoxin</fullName>
    </submittedName>
</protein>
<evidence type="ECO:0000313" key="5">
    <source>
        <dbReference type="EMBL" id="KHF26394.1"/>
    </source>
</evidence>
<dbReference type="InterPro" id="IPR036249">
    <property type="entry name" value="Thioredoxin-like_sf"/>
</dbReference>
<dbReference type="GO" id="GO:0030313">
    <property type="term" value="C:cell envelope"/>
    <property type="evidence" value="ECO:0007669"/>
    <property type="project" value="UniProtKB-SubCell"/>
</dbReference>
<dbReference type="PANTHER" id="PTHR42852:SF13">
    <property type="entry name" value="PROTEIN DIPZ"/>
    <property type="match status" value="1"/>
</dbReference>
<dbReference type="EMBL" id="JRAA01000001">
    <property type="protein sequence ID" value="KHF26394.1"/>
    <property type="molecule type" value="Genomic_DNA"/>
</dbReference>
<dbReference type="GO" id="GO:0015036">
    <property type="term" value="F:disulfide oxidoreductase activity"/>
    <property type="evidence" value="ECO:0007669"/>
    <property type="project" value="UniProtKB-ARBA"/>
</dbReference>
<evidence type="ECO:0000313" key="8">
    <source>
        <dbReference type="Proteomes" id="UP000190962"/>
    </source>
</evidence>
<keyword evidence="2" id="KW-0201">Cytochrome c-type biogenesis</keyword>
<accession>A0A0B0HET6</accession>
<dbReference type="EMBL" id="MPNX01000004">
    <property type="protein sequence ID" value="OOY35523.1"/>
    <property type="molecule type" value="Genomic_DNA"/>
</dbReference>
<dbReference type="eggNOG" id="COG0526">
    <property type="taxonomic scope" value="Bacteria"/>
</dbReference>
<organism evidence="5 7">
    <name type="scientific">Solemya velum gill symbiont</name>
    <dbReference type="NCBI Taxonomy" id="2340"/>
    <lineage>
        <taxon>Bacteria</taxon>
        <taxon>Pseudomonadati</taxon>
        <taxon>Pseudomonadota</taxon>
        <taxon>Gammaproteobacteria</taxon>
        <taxon>sulfur-oxidizing symbionts</taxon>
    </lineage>
</organism>
<dbReference type="InterPro" id="IPR013740">
    <property type="entry name" value="Redoxin"/>
</dbReference>
<keyword evidence="7" id="KW-1185">Reference proteome</keyword>
<dbReference type="AlphaFoldDB" id="A0A0B0HET6"/>
<dbReference type="PROSITE" id="PS00194">
    <property type="entry name" value="THIOREDOXIN_1"/>
    <property type="match status" value="1"/>
</dbReference>
<reference evidence="6 8" key="2">
    <citation type="submission" date="2016-11" db="EMBL/GenBank/DDBJ databases">
        <title>Mixed transmission modes and dynamic genome evolution in an obligate animal-bacterial symbiosis.</title>
        <authorList>
            <person name="Russell S.L."/>
            <person name="Corbett-Detig R.B."/>
            <person name="Cavanaugh C.M."/>
        </authorList>
    </citation>
    <scope>NUCLEOTIDE SEQUENCE [LARGE SCALE GENOMIC DNA]</scope>
    <source>
        <strain evidence="6">MA-KB16</strain>
    </source>
</reference>
<feature type="domain" description="Thioredoxin" evidence="4">
    <location>
        <begin position="275"/>
        <end position="417"/>
    </location>
</feature>
<dbReference type="GO" id="GO:0017004">
    <property type="term" value="P:cytochrome complex assembly"/>
    <property type="evidence" value="ECO:0007669"/>
    <property type="project" value="UniProtKB-KW"/>
</dbReference>
<dbReference type="RefSeq" id="WP_043116163.1">
    <property type="nucleotide sequence ID" value="NZ_JRAA01000001.1"/>
</dbReference>
<comment type="caution">
    <text evidence="5">The sequence shown here is derived from an EMBL/GenBank/DDBJ whole genome shotgun (WGS) entry which is preliminary data.</text>
</comment>
<dbReference type="OrthoDB" id="9788279at2"/>
<keyword evidence="3" id="KW-0676">Redox-active center</keyword>
<dbReference type="CDD" id="cd02966">
    <property type="entry name" value="TlpA_like_family"/>
    <property type="match status" value="1"/>
</dbReference>
<comment type="subcellular location">
    <subcellularLocation>
        <location evidence="1">Cell envelope</location>
    </subcellularLocation>
</comment>
<dbReference type="Proteomes" id="UP000030856">
    <property type="component" value="Unassembled WGS sequence"/>
</dbReference>
<dbReference type="PANTHER" id="PTHR42852">
    <property type="entry name" value="THIOL:DISULFIDE INTERCHANGE PROTEIN DSBE"/>
    <property type="match status" value="1"/>
</dbReference>
<dbReference type="Gene3D" id="3.40.30.10">
    <property type="entry name" value="Glutaredoxin"/>
    <property type="match status" value="1"/>
</dbReference>
<proteinExistence type="predicted"/>
<evidence type="ECO:0000259" key="4">
    <source>
        <dbReference type="PROSITE" id="PS51352"/>
    </source>
</evidence>
<evidence type="ECO:0000256" key="2">
    <source>
        <dbReference type="ARBA" id="ARBA00022748"/>
    </source>
</evidence>
<evidence type="ECO:0000313" key="6">
    <source>
        <dbReference type="EMBL" id="OOY35523.1"/>
    </source>
</evidence>
<evidence type="ECO:0000256" key="3">
    <source>
        <dbReference type="ARBA" id="ARBA00023284"/>
    </source>
</evidence>
<gene>
    <name evidence="6" type="ORF">BOV88_04590</name>
    <name evidence="5" type="ORF">JV46_16620</name>
</gene>